<feature type="domain" description="Response regulatory" evidence="4">
    <location>
        <begin position="4"/>
        <end position="119"/>
    </location>
</feature>
<dbReference type="PROSITE" id="PS50110">
    <property type="entry name" value="RESPONSE_REGULATORY"/>
    <property type="match status" value="1"/>
</dbReference>
<dbReference type="PANTHER" id="PTHR44591:SF3">
    <property type="entry name" value="RESPONSE REGULATORY DOMAIN-CONTAINING PROTEIN"/>
    <property type="match status" value="1"/>
</dbReference>
<evidence type="ECO:0000313" key="6">
    <source>
        <dbReference type="Proteomes" id="UP000260644"/>
    </source>
</evidence>
<dbReference type="InterPro" id="IPR050595">
    <property type="entry name" value="Bact_response_regulator"/>
</dbReference>
<feature type="modified residue" description="4-aspartylphosphate" evidence="2">
    <location>
        <position position="53"/>
    </location>
</feature>
<evidence type="ECO:0000259" key="4">
    <source>
        <dbReference type="PROSITE" id="PS50110"/>
    </source>
</evidence>
<dbReference type="Gene3D" id="3.40.50.2300">
    <property type="match status" value="1"/>
</dbReference>
<protein>
    <submittedName>
        <fullName evidence="5">Response regulator</fullName>
    </submittedName>
</protein>
<dbReference type="Proteomes" id="UP000260644">
    <property type="component" value="Unassembled WGS sequence"/>
</dbReference>
<sequence length="147" mass="16817">MKMKILHLEDDIMFSHIVRSHLEGKEMHVYSVMDGESAWSVYLQEKPDLCLLDIILPGISGIDLGERIRELDSQIPIFYLSGECFSQIQDEVFGRGGANGFFSKTRNINELSQWINQLVNNKSRGNAKYGNQDRRHDISRRQGGTCL</sequence>
<dbReference type="Pfam" id="PF00072">
    <property type="entry name" value="Response_reg"/>
    <property type="match status" value="1"/>
</dbReference>
<evidence type="ECO:0000313" key="5">
    <source>
        <dbReference type="EMBL" id="RFS18658.1"/>
    </source>
</evidence>
<dbReference type="SMART" id="SM00448">
    <property type="entry name" value="REC"/>
    <property type="match status" value="1"/>
</dbReference>
<dbReference type="InterPro" id="IPR001789">
    <property type="entry name" value="Sig_transdc_resp-reg_receiver"/>
</dbReference>
<dbReference type="EMBL" id="QPMM01000021">
    <property type="protein sequence ID" value="RFS18658.1"/>
    <property type="molecule type" value="Genomic_DNA"/>
</dbReference>
<dbReference type="GO" id="GO:0000160">
    <property type="term" value="P:phosphorelay signal transduction system"/>
    <property type="evidence" value="ECO:0007669"/>
    <property type="project" value="InterPro"/>
</dbReference>
<evidence type="ECO:0000256" key="3">
    <source>
        <dbReference type="SAM" id="MobiDB-lite"/>
    </source>
</evidence>
<comment type="caution">
    <text evidence="5">The sequence shown here is derived from an EMBL/GenBank/DDBJ whole genome shotgun (WGS) entry which is preliminary data.</text>
</comment>
<accession>A0A3E1Y1V5</accession>
<keyword evidence="1 2" id="KW-0597">Phosphoprotein</keyword>
<organism evidence="5 6">
    <name type="scientific">Chitinophaga silvatica</name>
    <dbReference type="NCBI Taxonomy" id="2282649"/>
    <lineage>
        <taxon>Bacteria</taxon>
        <taxon>Pseudomonadati</taxon>
        <taxon>Bacteroidota</taxon>
        <taxon>Chitinophagia</taxon>
        <taxon>Chitinophagales</taxon>
        <taxon>Chitinophagaceae</taxon>
        <taxon>Chitinophaga</taxon>
    </lineage>
</organism>
<dbReference type="RefSeq" id="WP_116979015.1">
    <property type="nucleotide sequence ID" value="NZ_QPMM01000021.1"/>
</dbReference>
<evidence type="ECO:0000256" key="2">
    <source>
        <dbReference type="PROSITE-ProRule" id="PRU00169"/>
    </source>
</evidence>
<gene>
    <name evidence="5" type="ORF">DVR12_27300</name>
</gene>
<dbReference type="InterPro" id="IPR011006">
    <property type="entry name" value="CheY-like_superfamily"/>
</dbReference>
<feature type="compositionally biased region" description="Basic and acidic residues" evidence="3">
    <location>
        <begin position="131"/>
        <end position="140"/>
    </location>
</feature>
<dbReference type="SUPFAM" id="SSF52172">
    <property type="entry name" value="CheY-like"/>
    <property type="match status" value="1"/>
</dbReference>
<evidence type="ECO:0000256" key="1">
    <source>
        <dbReference type="ARBA" id="ARBA00022553"/>
    </source>
</evidence>
<keyword evidence="6" id="KW-1185">Reference proteome</keyword>
<name>A0A3E1Y1V5_9BACT</name>
<dbReference type="PANTHER" id="PTHR44591">
    <property type="entry name" value="STRESS RESPONSE REGULATOR PROTEIN 1"/>
    <property type="match status" value="1"/>
</dbReference>
<dbReference type="OrthoDB" id="9789181at2"/>
<dbReference type="AlphaFoldDB" id="A0A3E1Y1V5"/>
<feature type="region of interest" description="Disordered" evidence="3">
    <location>
        <begin position="125"/>
        <end position="147"/>
    </location>
</feature>
<reference evidence="5 6" key="1">
    <citation type="submission" date="2018-07" db="EMBL/GenBank/DDBJ databases">
        <title>Chitinophaga K2CV101002-2 sp. nov., isolated from a monsoon evergreen broad-leaved forest soil.</title>
        <authorList>
            <person name="Lv Y."/>
        </authorList>
    </citation>
    <scope>NUCLEOTIDE SEQUENCE [LARGE SCALE GENOMIC DNA]</scope>
    <source>
        <strain evidence="5 6">GDMCC 1.1288</strain>
    </source>
</reference>
<proteinExistence type="predicted"/>